<keyword evidence="2" id="KW-0560">Oxidoreductase</keyword>
<dbReference type="Pfam" id="PF01571">
    <property type="entry name" value="GCV_T"/>
    <property type="match status" value="1"/>
</dbReference>
<reference evidence="7 8" key="1">
    <citation type="submission" date="2013-07" db="EMBL/GenBank/DDBJ databases">
        <title>Completed genome of Sphingomonas sanxanigenens NX02.</title>
        <authorList>
            <person name="Ma T."/>
            <person name="Huang H."/>
            <person name="Wu M."/>
            <person name="Li X."/>
            <person name="Li G."/>
        </authorList>
    </citation>
    <scope>NUCLEOTIDE SEQUENCE [LARGE SCALE GENOMIC DNA]</scope>
    <source>
        <strain evidence="7 8">NX02</strain>
    </source>
</reference>
<gene>
    <name evidence="7" type="ORF">NX02_15635</name>
</gene>
<dbReference type="InterPro" id="IPR042204">
    <property type="entry name" value="2Fe-2S-bd_N"/>
</dbReference>
<evidence type="ECO:0000259" key="3">
    <source>
        <dbReference type="Pfam" id="PF01571"/>
    </source>
</evidence>
<evidence type="ECO:0000259" key="5">
    <source>
        <dbReference type="Pfam" id="PF08669"/>
    </source>
</evidence>
<dbReference type="GO" id="GO:0046653">
    <property type="term" value="P:tetrahydrofolate metabolic process"/>
    <property type="evidence" value="ECO:0007669"/>
    <property type="project" value="InterPro"/>
</dbReference>
<evidence type="ECO:0000259" key="4">
    <source>
        <dbReference type="Pfam" id="PF07992"/>
    </source>
</evidence>
<evidence type="ECO:0000259" key="6">
    <source>
        <dbReference type="Pfam" id="PF17806"/>
    </source>
</evidence>
<dbReference type="Gene3D" id="3.30.1360.120">
    <property type="entry name" value="Probable tRNA modification gtpase trme, domain 1"/>
    <property type="match status" value="1"/>
</dbReference>
<dbReference type="KEGG" id="ssan:NX02_15635"/>
<dbReference type="InterPro" id="IPR041854">
    <property type="entry name" value="BFD-like_2Fe2S-bd_dom_sf"/>
</dbReference>
<dbReference type="SUPFAM" id="SSF101790">
    <property type="entry name" value="Aminomethyltransferase beta-barrel domain"/>
    <property type="match status" value="1"/>
</dbReference>
<dbReference type="PRINTS" id="PR00469">
    <property type="entry name" value="PNDRDTASEII"/>
</dbReference>
<dbReference type="NCBIfam" id="TIGR01372">
    <property type="entry name" value="soxA"/>
    <property type="match status" value="1"/>
</dbReference>
<proteinExistence type="inferred from homology"/>
<dbReference type="InterPro" id="IPR023753">
    <property type="entry name" value="FAD/NAD-binding_dom"/>
</dbReference>
<evidence type="ECO:0000313" key="7">
    <source>
        <dbReference type="EMBL" id="AHE54807.1"/>
    </source>
</evidence>
<dbReference type="InterPro" id="IPR029043">
    <property type="entry name" value="GcvT/YgfZ_C"/>
</dbReference>
<keyword evidence="8" id="KW-1185">Reference proteome</keyword>
<evidence type="ECO:0008006" key="9">
    <source>
        <dbReference type="Google" id="ProtNLM"/>
    </source>
</evidence>
<feature type="domain" description="GCVT N-terminal" evidence="3">
    <location>
        <begin position="607"/>
        <end position="877"/>
    </location>
</feature>
<protein>
    <recommendedName>
        <fullName evidence="9">Sarcosine oxidase subunit alpha</fullName>
    </recommendedName>
</protein>
<dbReference type="HOGENOM" id="CLU_011963_0_0_5"/>
<evidence type="ECO:0000256" key="1">
    <source>
        <dbReference type="ARBA" id="ARBA00008609"/>
    </source>
</evidence>
<dbReference type="Gene3D" id="1.10.10.1100">
    <property type="entry name" value="BFD-like [2Fe-2S]-binding domain"/>
    <property type="match status" value="1"/>
</dbReference>
<dbReference type="STRING" id="1123269.NX02_15635"/>
<dbReference type="AlphaFoldDB" id="W0AE30"/>
<dbReference type="GO" id="GO:0008115">
    <property type="term" value="F:sarcosine oxidase activity"/>
    <property type="evidence" value="ECO:0007669"/>
    <property type="project" value="InterPro"/>
</dbReference>
<evidence type="ECO:0000313" key="8">
    <source>
        <dbReference type="Proteomes" id="UP000018851"/>
    </source>
</evidence>
<dbReference type="InterPro" id="IPR041117">
    <property type="entry name" value="SoxA_A3"/>
</dbReference>
<sequence length="992" mass="105663">MTMTGNVHRLETGGLVDRSAPLSFRFDGKAMTGFEGDTLASALVANGVRLVGRSFKYHRPRGILTAGSEEPNALVTLRGGAHAEPNSRATTISLFDGLEATSQNRWPNLSFDLLAVNQLAAPLFVAGFYYKTFMWPAAFWEKLYEPLIRRAAGLGALSGLPDPDHYDRGHGFCDLLVIGGGPAGLAAALTAGRAGLRVIVADEDARTGGRLLAERHEVDGLPGALWAEQATAELAALPNVRILLRTTVFGVFDGGEYGAVERVSDHLAAPLPGQPRQRLWKIVARRAILASGAIERPIIFGGNDRPGVMMASAAATYVNRFAAAPGRRGIIFTTSDSGWTAAADLIAAGVELAAIVDARPGPIAMPDAVRRAGVPVFAGAVVEDVTGRTMRGAAIRDAEGRQHRIKADFLGMAGGWNPSIGIGTNMGARPVWAPEIDSFLLDKAPPGMRAAGAAAGHFGLPEALRDGAETAAAIVEDSGRSRPALPPLTTSADPAGARPCWHVATRRTKAFVDFQHDVTDSDIGLAAREGFVSIEHLKRYTTLGMATDQGKTSQLNGHALLAAATGKSIAEAGTIASRPPYLPVAIGVLAGHHRGTDFRPERRTPSHDWAAGQGATFVDVGLWKRAQWYARAGETDWLQSVDREVSATRGGVGICDVSTLGKIDVMGPDAAVLLDRLYINMMSTLKVGRARYGVMLRDDGIVFDDGTATRFAPDHFFVTTTTVNAARVMQHIDHARQVLWPELDVQATSVTENWGTYSVAGPRARALLQAAFPDLPLDDAALPYMGAAKFRWNGVPARIYRLSFSGELAYEVSVPARHADALLRHLFAVGAAFDLTPYGTEALGVMRIEKGHVAGNELNGQTTAGDLGLGRMMSTKKDYIGRIMAQRPGLVAPDRPTLVGLKPVDRAKRLRAGAHLLPTTATGRTAADDQGFVTSVCHSPTLGHWIGLALLVHGPERHGERIIIHDPVRDGDLEAEICPPVFVDPEGARLHG</sequence>
<feature type="domain" description="Aminomethyltransferase C-terminal" evidence="5">
    <location>
        <begin position="898"/>
        <end position="984"/>
    </location>
</feature>
<feature type="domain" description="SoxA A3" evidence="6">
    <location>
        <begin position="508"/>
        <end position="591"/>
    </location>
</feature>
<dbReference type="InterPro" id="IPR036188">
    <property type="entry name" value="FAD/NAD-bd_sf"/>
</dbReference>
<dbReference type="SUPFAM" id="SSF51905">
    <property type="entry name" value="FAD/NAD(P)-binding domain"/>
    <property type="match status" value="1"/>
</dbReference>
<dbReference type="Pfam" id="PF07992">
    <property type="entry name" value="Pyr_redox_2"/>
    <property type="match status" value="1"/>
</dbReference>
<dbReference type="eggNOG" id="COG0404">
    <property type="taxonomic scope" value="Bacteria"/>
</dbReference>
<dbReference type="PANTHER" id="PTHR43757">
    <property type="entry name" value="AMINOMETHYLTRANSFERASE"/>
    <property type="match status" value="1"/>
</dbReference>
<dbReference type="Pfam" id="PF08669">
    <property type="entry name" value="GCV_T_C"/>
    <property type="match status" value="1"/>
</dbReference>
<dbReference type="Pfam" id="PF13510">
    <property type="entry name" value="Fer2_4"/>
    <property type="match status" value="1"/>
</dbReference>
<dbReference type="InterPro" id="IPR027266">
    <property type="entry name" value="TrmE/GcvT-like"/>
</dbReference>
<dbReference type="InterPro" id="IPR028896">
    <property type="entry name" value="GcvT/YgfZ/DmdA"/>
</dbReference>
<dbReference type="PIRSF" id="PIRSF037980">
    <property type="entry name" value="SoxA"/>
    <property type="match status" value="1"/>
</dbReference>
<evidence type="ECO:0000256" key="2">
    <source>
        <dbReference type="ARBA" id="ARBA00023002"/>
    </source>
</evidence>
<feature type="domain" description="FAD/NAD(P)-binding" evidence="4">
    <location>
        <begin position="174"/>
        <end position="422"/>
    </location>
</feature>
<dbReference type="eggNOG" id="COG0446">
    <property type="taxonomic scope" value="Bacteria"/>
</dbReference>
<dbReference type="Proteomes" id="UP000018851">
    <property type="component" value="Chromosome"/>
</dbReference>
<dbReference type="SUPFAM" id="SSF103025">
    <property type="entry name" value="Folate-binding domain"/>
    <property type="match status" value="1"/>
</dbReference>
<comment type="similarity">
    <text evidence="1">Belongs to the GcvT family.</text>
</comment>
<dbReference type="InterPro" id="IPR006222">
    <property type="entry name" value="GCVT_N"/>
</dbReference>
<organism evidence="7 8">
    <name type="scientific">Sphingomonas sanxanigenens DSM 19645 = NX02</name>
    <dbReference type="NCBI Taxonomy" id="1123269"/>
    <lineage>
        <taxon>Bacteria</taxon>
        <taxon>Pseudomonadati</taxon>
        <taxon>Pseudomonadota</taxon>
        <taxon>Alphaproteobacteria</taxon>
        <taxon>Sphingomonadales</taxon>
        <taxon>Sphingomonadaceae</taxon>
        <taxon>Sphingomonas</taxon>
    </lineage>
</organism>
<dbReference type="PATRIC" id="fig|1123269.5.peg.3053"/>
<accession>W0AE30</accession>
<dbReference type="Pfam" id="PF17806">
    <property type="entry name" value="SO_alpha_A3"/>
    <property type="match status" value="1"/>
</dbReference>
<dbReference type="InterPro" id="IPR006277">
    <property type="entry name" value="Sarcosine_oxidase_asu"/>
</dbReference>
<dbReference type="InterPro" id="IPR013977">
    <property type="entry name" value="GcvT_C"/>
</dbReference>
<name>W0AE30_9SPHN</name>
<dbReference type="Gene3D" id="3.10.20.440">
    <property type="entry name" value="2Fe-2S iron-sulphur cluster binding domain, sarcosine oxidase, alpha subunit, N-terminal domain"/>
    <property type="match status" value="1"/>
</dbReference>
<dbReference type="PRINTS" id="PR00368">
    <property type="entry name" value="FADPNR"/>
</dbReference>
<dbReference type="EMBL" id="CP006644">
    <property type="protein sequence ID" value="AHE54807.1"/>
    <property type="molecule type" value="Genomic_DNA"/>
</dbReference>
<dbReference type="PANTHER" id="PTHR43757:SF2">
    <property type="entry name" value="AMINOMETHYLTRANSFERASE, MITOCHONDRIAL"/>
    <property type="match status" value="1"/>
</dbReference>
<dbReference type="Gene3D" id="3.50.50.60">
    <property type="entry name" value="FAD/NAD(P)-binding domain"/>
    <property type="match status" value="1"/>
</dbReference>